<dbReference type="GO" id="GO:0005737">
    <property type="term" value="C:cytoplasm"/>
    <property type="evidence" value="ECO:0007669"/>
    <property type="project" value="TreeGrafter"/>
</dbReference>
<keyword evidence="3" id="KW-0732">Signal</keyword>
<evidence type="ECO:0000256" key="1">
    <source>
        <dbReference type="ARBA" id="ARBA00009403"/>
    </source>
</evidence>
<name>A0AAV9RU00_9TELE</name>
<dbReference type="Pfam" id="PF00031">
    <property type="entry name" value="Cystatin"/>
    <property type="match status" value="1"/>
</dbReference>
<feature type="domain" description="Cystatin" evidence="4">
    <location>
        <begin position="18"/>
        <end position="126"/>
    </location>
</feature>
<keyword evidence="6" id="KW-1185">Reference proteome</keyword>
<evidence type="ECO:0000313" key="5">
    <source>
        <dbReference type="EMBL" id="KAK5612294.1"/>
    </source>
</evidence>
<dbReference type="GO" id="GO:0005615">
    <property type="term" value="C:extracellular space"/>
    <property type="evidence" value="ECO:0007669"/>
    <property type="project" value="TreeGrafter"/>
</dbReference>
<organism evidence="5 6">
    <name type="scientific">Crenichthys baileyi</name>
    <name type="common">White River springfish</name>
    <dbReference type="NCBI Taxonomy" id="28760"/>
    <lineage>
        <taxon>Eukaryota</taxon>
        <taxon>Metazoa</taxon>
        <taxon>Chordata</taxon>
        <taxon>Craniata</taxon>
        <taxon>Vertebrata</taxon>
        <taxon>Euteleostomi</taxon>
        <taxon>Actinopterygii</taxon>
        <taxon>Neopterygii</taxon>
        <taxon>Teleostei</taxon>
        <taxon>Neoteleostei</taxon>
        <taxon>Acanthomorphata</taxon>
        <taxon>Ovalentaria</taxon>
        <taxon>Atherinomorphae</taxon>
        <taxon>Cyprinodontiformes</taxon>
        <taxon>Goodeidae</taxon>
        <taxon>Crenichthys</taxon>
    </lineage>
</organism>
<dbReference type="AlphaFoldDB" id="A0AAV9RU00"/>
<reference evidence="5 6" key="1">
    <citation type="submission" date="2021-06" db="EMBL/GenBank/DDBJ databases">
        <authorList>
            <person name="Palmer J.M."/>
        </authorList>
    </citation>
    <scope>NUCLEOTIDE SEQUENCE [LARGE SCALE GENOMIC DNA]</scope>
    <source>
        <strain evidence="5 6">MEX-2019</strain>
        <tissue evidence="5">Muscle</tissue>
    </source>
</reference>
<evidence type="ECO:0000259" key="4">
    <source>
        <dbReference type="SMART" id="SM00043"/>
    </source>
</evidence>
<protein>
    <recommendedName>
        <fullName evidence="4">Cystatin domain-containing protein</fullName>
    </recommendedName>
</protein>
<proteinExistence type="inferred from homology"/>
<dbReference type="Gene3D" id="3.10.450.10">
    <property type="match status" value="1"/>
</dbReference>
<dbReference type="PROSITE" id="PS00287">
    <property type="entry name" value="CYSTATIN"/>
    <property type="match status" value="1"/>
</dbReference>
<evidence type="ECO:0000313" key="6">
    <source>
        <dbReference type="Proteomes" id="UP001311232"/>
    </source>
</evidence>
<dbReference type="InterPro" id="IPR046350">
    <property type="entry name" value="Cystatin_sf"/>
</dbReference>
<comment type="caution">
    <text evidence="5">The sequence shown here is derived from an EMBL/GenBank/DDBJ whole genome shotgun (WGS) entry which is preliminary data.</text>
</comment>
<gene>
    <name evidence="5" type="ORF">CRENBAI_016282</name>
</gene>
<feature type="signal peptide" evidence="3">
    <location>
        <begin position="1"/>
        <end position="17"/>
    </location>
</feature>
<keyword evidence="2" id="KW-1015">Disulfide bond</keyword>
<dbReference type="FunFam" id="3.10.450.10:FF:000004">
    <property type="entry name" value="Cystatin C"/>
    <property type="match status" value="1"/>
</dbReference>
<evidence type="ECO:0000256" key="3">
    <source>
        <dbReference type="SAM" id="SignalP"/>
    </source>
</evidence>
<sequence>MWKTVVIFISALLAVEGTMVGGRTDIEINNEGVQNALNFAVAQHNRGNNDVFLSQVAKVVKAQVQVVSGLKYFITVQMQKTSCRKGRANEQCDILSKPANRPYRCTFIVWSRPWINDIRVVEEKCT</sequence>
<dbReference type="SMART" id="SM00043">
    <property type="entry name" value="CY"/>
    <property type="match status" value="1"/>
</dbReference>
<dbReference type="GO" id="GO:0004869">
    <property type="term" value="F:cysteine-type endopeptidase inhibitor activity"/>
    <property type="evidence" value="ECO:0007669"/>
    <property type="project" value="InterPro"/>
</dbReference>
<dbReference type="CDD" id="cd00042">
    <property type="entry name" value="CY"/>
    <property type="match status" value="1"/>
</dbReference>
<accession>A0AAV9RU00</accession>
<evidence type="ECO:0000256" key="2">
    <source>
        <dbReference type="ARBA" id="ARBA00023157"/>
    </source>
</evidence>
<dbReference type="GO" id="GO:0031982">
    <property type="term" value="C:vesicle"/>
    <property type="evidence" value="ECO:0007669"/>
    <property type="project" value="TreeGrafter"/>
</dbReference>
<dbReference type="InterPro" id="IPR000010">
    <property type="entry name" value="Cystatin_dom"/>
</dbReference>
<dbReference type="PANTHER" id="PTHR46186:SF12">
    <property type="entry name" value="CYSTATIN C (AMYLOID ANGIOPATHY AND CEREBRAL HEMORRHAGE)-RELATED"/>
    <property type="match status" value="1"/>
</dbReference>
<dbReference type="SUPFAM" id="SSF54403">
    <property type="entry name" value="Cystatin/monellin"/>
    <property type="match status" value="1"/>
</dbReference>
<dbReference type="EMBL" id="JAHHUM010001445">
    <property type="protein sequence ID" value="KAK5612294.1"/>
    <property type="molecule type" value="Genomic_DNA"/>
</dbReference>
<comment type="similarity">
    <text evidence="1">Belongs to the cystatin family.</text>
</comment>
<feature type="chain" id="PRO_5043720853" description="Cystatin domain-containing protein" evidence="3">
    <location>
        <begin position="18"/>
        <end position="126"/>
    </location>
</feature>
<dbReference type="PANTHER" id="PTHR46186">
    <property type="entry name" value="CYSTATIN"/>
    <property type="match status" value="1"/>
</dbReference>
<dbReference type="Proteomes" id="UP001311232">
    <property type="component" value="Unassembled WGS sequence"/>
</dbReference>
<dbReference type="InterPro" id="IPR018073">
    <property type="entry name" value="Prot_inh_cystat_CS"/>
</dbReference>